<proteinExistence type="predicted"/>
<name>A0A6C0GCQ5_9BACT</name>
<evidence type="ECO:0000259" key="4">
    <source>
        <dbReference type="Pfam" id="PF13439"/>
    </source>
</evidence>
<protein>
    <submittedName>
        <fullName evidence="5">Glycosyltransferase family 4 protein</fullName>
    </submittedName>
</protein>
<dbReference type="SUPFAM" id="SSF53756">
    <property type="entry name" value="UDP-Glycosyltransferase/glycogen phosphorylase"/>
    <property type="match status" value="1"/>
</dbReference>
<dbReference type="PANTHER" id="PTHR46401:SF2">
    <property type="entry name" value="GLYCOSYLTRANSFERASE WBBK-RELATED"/>
    <property type="match status" value="1"/>
</dbReference>
<organism evidence="5 6">
    <name type="scientific">Rhodocytophaga rosea</name>
    <dbReference type="NCBI Taxonomy" id="2704465"/>
    <lineage>
        <taxon>Bacteria</taxon>
        <taxon>Pseudomonadati</taxon>
        <taxon>Bacteroidota</taxon>
        <taxon>Cytophagia</taxon>
        <taxon>Cytophagales</taxon>
        <taxon>Rhodocytophagaceae</taxon>
        <taxon>Rhodocytophaga</taxon>
    </lineage>
</organism>
<accession>A0A6C0GCQ5</accession>
<feature type="domain" description="Glycosyl transferase family 1" evidence="3">
    <location>
        <begin position="196"/>
        <end position="366"/>
    </location>
</feature>
<dbReference type="CDD" id="cd03801">
    <property type="entry name" value="GT4_PimA-like"/>
    <property type="match status" value="1"/>
</dbReference>
<feature type="domain" description="Glycosyltransferase subfamily 4-like N-terminal" evidence="4">
    <location>
        <begin position="15"/>
        <end position="134"/>
    </location>
</feature>
<reference evidence="5 6" key="1">
    <citation type="submission" date="2020-01" db="EMBL/GenBank/DDBJ databases">
        <authorList>
            <person name="Kim M.K."/>
        </authorList>
    </citation>
    <scope>NUCLEOTIDE SEQUENCE [LARGE SCALE GENOMIC DNA]</scope>
    <source>
        <strain evidence="5 6">172606-1</strain>
    </source>
</reference>
<dbReference type="PANTHER" id="PTHR46401">
    <property type="entry name" value="GLYCOSYLTRANSFERASE WBBK-RELATED"/>
    <property type="match status" value="1"/>
</dbReference>
<dbReference type="InterPro" id="IPR001296">
    <property type="entry name" value="Glyco_trans_1"/>
</dbReference>
<dbReference type="Proteomes" id="UP000480178">
    <property type="component" value="Chromosome"/>
</dbReference>
<gene>
    <name evidence="5" type="ORF">GXP67_03345</name>
</gene>
<keyword evidence="6" id="KW-1185">Reference proteome</keyword>
<dbReference type="EMBL" id="CP048222">
    <property type="protein sequence ID" value="QHT65769.1"/>
    <property type="molecule type" value="Genomic_DNA"/>
</dbReference>
<dbReference type="Pfam" id="PF13439">
    <property type="entry name" value="Glyco_transf_4"/>
    <property type="match status" value="1"/>
</dbReference>
<evidence type="ECO:0000256" key="2">
    <source>
        <dbReference type="SAM" id="Phobius"/>
    </source>
</evidence>
<dbReference type="KEGG" id="rhoz:GXP67_03345"/>
<sequence length="392" mass="45093">MKILFITNNFPPIIDGVGDYTAHLSQQFIKNGHSVYIVCSTTNNSTTKPIQKSHLQVLPIIKDWSLDAVYKLSKEIKYIHPDYISLQYVPHAFNHYGIPYSICVLMFILKLYGYKITTTFHEVAIRFDWRQPKYIPIAINQRLISYFLALVSNYSITSIALYKKMLNAFTSKIYQIPIGSNIIQHEVNHEEVETLKRKLKPEDEFLICTFGANARRHDVLLNVIAQLSSTYKVRLLLIGKFPELWIQQMLKEAEKLKISDNVVVTGYLSSEDVYRHLLCADAFIQLENIMYDNWGGVSTKSGTLAAAYMAGLPIIGTKGDMTDSFFSDGHNILLCNNNTLPEVTSKIISLINSDSLRKHLKSNAYKTFYEYLDWEKIYYNYFHLLVNNTSAY</sequence>
<dbReference type="GO" id="GO:0009103">
    <property type="term" value="P:lipopolysaccharide biosynthetic process"/>
    <property type="evidence" value="ECO:0007669"/>
    <property type="project" value="TreeGrafter"/>
</dbReference>
<dbReference type="InterPro" id="IPR028098">
    <property type="entry name" value="Glyco_trans_4-like_N"/>
</dbReference>
<dbReference type="Pfam" id="PF00534">
    <property type="entry name" value="Glycos_transf_1"/>
    <property type="match status" value="1"/>
</dbReference>
<dbReference type="Gene3D" id="3.40.50.2000">
    <property type="entry name" value="Glycogen Phosphorylase B"/>
    <property type="match status" value="2"/>
</dbReference>
<evidence type="ECO:0000259" key="3">
    <source>
        <dbReference type="Pfam" id="PF00534"/>
    </source>
</evidence>
<keyword evidence="2" id="KW-0472">Membrane</keyword>
<keyword evidence="2" id="KW-1133">Transmembrane helix</keyword>
<keyword evidence="1 5" id="KW-0808">Transferase</keyword>
<keyword evidence="2" id="KW-0812">Transmembrane</keyword>
<dbReference type="GO" id="GO:0016757">
    <property type="term" value="F:glycosyltransferase activity"/>
    <property type="evidence" value="ECO:0007669"/>
    <property type="project" value="InterPro"/>
</dbReference>
<feature type="transmembrane region" description="Helical" evidence="2">
    <location>
        <begin position="143"/>
        <end position="162"/>
    </location>
</feature>
<dbReference type="RefSeq" id="WP_162441848.1">
    <property type="nucleotide sequence ID" value="NZ_CP048222.1"/>
</dbReference>
<evidence type="ECO:0000313" key="5">
    <source>
        <dbReference type="EMBL" id="QHT65769.1"/>
    </source>
</evidence>
<evidence type="ECO:0000313" key="6">
    <source>
        <dbReference type="Proteomes" id="UP000480178"/>
    </source>
</evidence>
<evidence type="ECO:0000256" key="1">
    <source>
        <dbReference type="ARBA" id="ARBA00022679"/>
    </source>
</evidence>
<dbReference type="AlphaFoldDB" id="A0A6C0GCQ5"/>